<dbReference type="Pfam" id="PF04307">
    <property type="entry name" value="YdjM"/>
    <property type="match status" value="1"/>
</dbReference>
<proteinExistence type="predicted"/>
<feature type="transmembrane region" description="Helical" evidence="1">
    <location>
        <begin position="89"/>
        <end position="109"/>
    </location>
</feature>
<feature type="transmembrane region" description="Helical" evidence="1">
    <location>
        <begin position="157"/>
        <end position="175"/>
    </location>
</feature>
<keyword evidence="2" id="KW-0378">Hydrolase</keyword>
<evidence type="ECO:0000313" key="3">
    <source>
        <dbReference type="Proteomes" id="UP001500185"/>
    </source>
</evidence>
<feature type="transmembrane region" description="Helical" evidence="1">
    <location>
        <begin position="59"/>
        <end position="77"/>
    </location>
</feature>
<dbReference type="EMBL" id="BAAAGG010000002">
    <property type="protein sequence ID" value="GAA0751975.1"/>
    <property type="molecule type" value="Genomic_DNA"/>
</dbReference>
<dbReference type="RefSeq" id="WP_224455206.1">
    <property type="nucleotide sequence ID" value="NZ_BAAAGG010000002.1"/>
</dbReference>
<feature type="transmembrane region" description="Helical" evidence="1">
    <location>
        <begin position="121"/>
        <end position="145"/>
    </location>
</feature>
<dbReference type="InterPro" id="IPR053170">
    <property type="entry name" value="Transcription_regulator"/>
</dbReference>
<keyword evidence="1" id="KW-1133">Transmembrane helix</keyword>
<dbReference type="Proteomes" id="UP001500185">
    <property type="component" value="Unassembled WGS sequence"/>
</dbReference>
<name>A0ABN1K192_9FLAO</name>
<dbReference type="PANTHER" id="PTHR40031">
    <property type="entry name" value="HYPOTHETICAL MEMBRANE SPANNING PROTEIN"/>
    <property type="match status" value="1"/>
</dbReference>
<evidence type="ECO:0000313" key="2">
    <source>
        <dbReference type="EMBL" id="GAA0751975.1"/>
    </source>
</evidence>
<sequence>MDSLTQIVLGAAVGEVVLGRKVGNKAMVYGAIAGTIPDLDVFVGNFYDTVTALEIHRGFSHSLVFSLLAAPIFGFIISKIHEQATWKDWSLLMFWSLFTHPLLDCFTTWGTQLFWPLDLRIAFKSVFVIDPLYTLPFLVCLIAASRLNRASVKRMKLNRLGLILSTSYLLITLVMKGVTFSKFEESLRDQNISYSEIETKPTPFNTLLWSANVKTEDNFLIGEYSIFDTKPVEFRAYPKHHEKIDHLREYENLERLINVTQGWYTISEIEGELFLNDLRFGLLSLNPKSKRFAFTYKLEEENGAQLNIIEEPKTRGDAKKLFSELWTRLKGN</sequence>
<protein>
    <submittedName>
        <fullName evidence="2">Metal-dependent hydrolase</fullName>
    </submittedName>
</protein>
<keyword evidence="3" id="KW-1185">Reference proteome</keyword>
<evidence type="ECO:0000256" key="1">
    <source>
        <dbReference type="SAM" id="Phobius"/>
    </source>
</evidence>
<keyword evidence="1" id="KW-0472">Membrane</keyword>
<gene>
    <name evidence="2" type="ORF">GCM10009433_02600</name>
</gene>
<keyword evidence="1" id="KW-0812">Transmembrane</keyword>
<dbReference type="InterPro" id="IPR007404">
    <property type="entry name" value="YdjM-like"/>
</dbReference>
<organism evidence="2 3">
    <name type="scientific">Psychroflexus lacisalsi</name>
    <dbReference type="NCBI Taxonomy" id="503928"/>
    <lineage>
        <taxon>Bacteria</taxon>
        <taxon>Pseudomonadati</taxon>
        <taxon>Bacteroidota</taxon>
        <taxon>Flavobacteriia</taxon>
        <taxon>Flavobacteriales</taxon>
        <taxon>Flavobacteriaceae</taxon>
        <taxon>Psychroflexus</taxon>
    </lineage>
</organism>
<dbReference type="PANTHER" id="PTHR40031:SF1">
    <property type="entry name" value="MEMBRANE-BOUND METAL-DEPENDENT HYDROLASE"/>
    <property type="match status" value="1"/>
</dbReference>
<accession>A0ABN1K192</accession>
<comment type="caution">
    <text evidence="2">The sequence shown here is derived from an EMBL/GenBank/DDBJ whole genome shotgun (WGS) entry which is preliminary data.</text>
</comment>
<reference evidence="2 3" key="1">
    <citation type="journal article" date="2019" name="Int. J. Syst. Evol. Microbiol.">
        <title>The Global Catalogue of Microorganisms (GCM) 10K type strain sequencing project: providing services to taxonomists for standard genome sequencing and annotation.</title>
        <authorList>
            <consortium name="The Broad Institute Genomics Platform"/>
            <consortium name="The Broad Institute Genome Sequencing Center for Infectious Disease"/>
            <person name="Wu L."/>
            <person name="Ma J."/>
        </authorList>
    </citation>
    <scope>NUCLEOTIDE SEQUENCE [LARGE SCALE GENOMIC DNA]</scope>
    <source>
        <strain evidence="2 3">JCM 16231</strain>
    </source>
</reference>
<dbReference type="GO" id="GO:0016787">
    <property type="term" value="F:hydrolase activity"/>
    <property type="evidence" value="ECO:0007669"/>
    <property type="project" value="UniProtKB-KW"/>
</dbReference>